<feature type="transmembrane region" description="Helical" evidence="6">
    <location>
        <begin position="79"/>
        <end position="100"/>
    </location>
</feature>
<keyword evidence="2" id="KW-1003">Cell membrane</keyword>
<evidence type="ECO:0000256" key="1">
    <source>
        <dbReference type="ARBA" id="ARBA00004651"/>
    </source>
</evidence>
<gene>
    <name evidence="8" type="ORF">SAMN02745163_04118</name>
</gene>
<feature type="domain" description="DUF2179" evidence="7">
    <location>
        <begin position="220"/>
        <end position="274"/>
    </location>
</feature>
<feature type="transmembrane region" description="Helical" evidence="6">
    <location>
        <begin position="7"/>
        <end position="26"/>
    </location>
</feature>
<evidence type="ECO:0000256" key="6">
    <source>
        <dbReference type="SAM" id="Phobius"/>
    </source>
</evidence>
<dbReference type="Proteomes" id="UP000184310">
    <property type="component" value="Unassembled WGS sequence"/>
</dbReference>
<keyword evidence="4 6" id="KW-1133">Transmembrane helix</keyword>
<keyword evidence="3 6" id="KW-0812">Transmembrane</keyword>
<dbReference type="AlphaFoldDB" id="A0A1M6TUL7"/>
<dbReference type="InterPro" id="IPR019264">
    <property type="entry name" value="DUF2179"/>
</dbReference>
<dbReference type="RefSeq" id="WP_072992753.1">
    <property type="nucleotide sequence ID" value="NZ_FQZB01000021.1"/>
</dbReference>
<dbReference type="PIRSF" id="PIRSF006483">
    <property type="entry name" value="Membrane_protein_YitT"/>
    <property type="match status" value="1"/>
</dbReference>
<keyword evidence="9" id="KW-1185">Reference proteome</keyword>
<reference evidence="8 9" key="1">
    <citation type="submission" date="2016-11" db="EMBL/GenBank/DDBJ databases">
        <authorList>
            <person name="Jaros S."/>
            <person name="Januszkiewicz K."/>
            <person name="Wedrychowicz H."/>
        </authorList>
    </citation>
    <scope>NUCLEOTIDE SEQUENCE [LARGE SCALE GENOMIC DNA]</scope>
    <source>
        <strain evidence="8 9">DSM 21758</strain>
    </source>
</reference>
<dbReference type="PANTHER" id="PTHR33545:SF9">
    <property type="entry name" value="UPF0750 MEMBRANE PROTEIN YITE"/>
    <property type="match status" value="1"/>
</dbReference>
<evidence type="ECO:0000313" key="9">
    <source>
        <dbReference type="Proteomes" id="UP000184310"/>
    </source>
</evidence>
<dbReference type="InterPro" id="IPR003740">
    <property type="entry name" value="YitT"/>
</dbReference>
<organism evidence="8 9">
    <name type="scientific">Clostridium cavendishii DSM 21758</name>
    <dbReference type="NCBI Taxonomy" id="1121302"/>
    <lineage>
        <taxon>Bacteria</taxon>
        <taxon>Bacillati</taxon>
        <taxon>Bacillota</taxon>
        <taxon>Clostridia</taxon>
        <taxon>Eubacteriales</taxon>
        <taxon>Clostridiaceae</taxon>
        <taxon>Clostridium</taxon>
    </lineage>
</organism>
<dbReference type="Pfam" id="PF10035">
    <property type="entry name" value="DUF2179"/>
    <property type="match status" value="1"/>
</dbReference>
<dbReference type="OrthoDB" id="9779786at2"/>
<dbReference type="InterPro" id="IPR015867">
    <property type="entry name" value="N-reg_PII/ATP_PRibTrfase_C"/>
</dbReference>
<dbReference type="InterPro" id="IPR051461">
    <property type="entry name" value="UPF0750_membrane"/>
</dbReference>
<keyword evidence="5 6" id="KW-0472">Membrane</keyword>
<dbReference type="Pfam" id="PF02588">
    <property type="entry name" value="YitT_membrane"/>
    <property type="match status" value="1"/>
</dbReference>
<feature type="transmembrane region" description="Helical" evidence="6">
    <location>
        <begin position="46"/>
        <end position="72"/>
    </location>
</feature>
<evidence type="ECO:0000256" key="2">
    <source>
        <dbReference type="ARBA" id="ARBA00022475"/>
    </source>
</evidence>
<protein>
    <submittedName>
        <fullName evidence="8">Uncharacterized membrane-anchored protein YitT, contains DUF161 and DUF2179 domains</fullName>
    </submittedName>
</protein>
<dbReference type="EMBL" id="FQZB01000021">
    <property type="protein sequence ID" value="SHK60593.1"/>
    <property type="molecule type" value="Genomic_DNA"/>
</dbReference>
<dbReference type="Gene3D" id="3.30.70.120">
    <property type="match status" value="1"/>
</dbReference>
<evidence type="ECO:0000256" key="4">
    <source>
        <dbReference type="ARBA" id="ARBA00022989"/>
    </source>
</evidence>
<name>A0A1M6TUL7_9CLOT</name>
<evidence type="ECO:0000256" key="3">
    <source>
        <dbReference type="ARBA" id="ARBA00022692"/>
    </source>
</evidence>
<evidence type="ECO:0000259" key="7">
    <source>
        <dbReference type="Pfam" id="PF10035"/>
    </source>
</evidence>
<dbReference type="PANTHER" id="PTHR33545">
    <property type="entry name" value="UPF0750 MEMBRANE PROTEIN YITT-RELATED"/>
    <property type="match status" value="1"/>
</dbReference>
<accession>A0A1M6TUL7</accession>
<dbReference type="STRING" id="1121302.SAMN02745163_04118"/>
<comment type="subcellular location">
    <subcellularLocation>
        <location evidence="1">Cell membrane</location>
        <topology evidence="1">Multi-pass membrane protein</topology>
    </subcellularLocation>
</comment>
<feature type="transmembrane region" description="Helical" evidence="6">
    <location>
        <begin position="106"/>
        <end position="125"/>
    </location>
</feature>
<evidence type="ECO:0000313" key="8">
    <source>
        <dbReference type="EMBL" id="SHK60593.1"/>
    </source>
</evidence>
<dbReference type="CDD" id="cd16380">
    <property type="entry name" value="YitT_C"/>
    <property type="match status" value="1"/>
</dbReference>
<evidence type="ECO:0000256" key="5">
    <source>
        <dbReference type="ARBA" id="ARBA00023136"/>
    </source>
</evidence>
<proteinExistence type="predicted"/>
<dbReference type="GO" id="GO:0005886">
    <property type="term" value="C:plasma membrane"/>
    <property type="evidence" value="ECO:0007669"/>
    <property type="project" value="UniProtKB-SubCell"/>
</dbReference>
<sequence length="288" mass="31438">MKDKIKEFAIITIGFILVSIAVQYFYKPSHITGGGITGIAQVINDKIPALSIGLLMAAMNIILFVIAFIVLGSGFGAKTLYAAFGLSGAMWFIESFMHPHALTNDVMLAAIIGTMLLGIGLALVFSQNASTGGTDILAKILNKFFHIDMGKCMQVVDMFVVALVMINFGVNSGLYAIVCVTFNGFIIDKVIQGFNSCKDIRIITKDVENIREYITVELERGCTVFNAEGGYTGRENPVIYCVLERGELIKLRNYIKKVDPAAFVIVGDAYEVMGRGFGDIPKKYIAKK</sequence>